<keyword evidence="2" id="KW-0809">Transit peptide</keyword>
<evidence type="ECO:0000313" key="11">
    <source>
        <dbReference type="RefSeq" id="XP_054830328.1"/>
    </source>
</evidence>
<evidence type="ECO:0000256" key="8">
    <source>
        <dbReference type="ARBA" id="ARBA00084068"/>
    </source>
</evidence>
<dbReference type="FunFam" id="3.30.70.600:FF:000006">
    <property type="entry name" value="39S ribosomal protein L48, mitochondrial"/>
    <property type="match status" value="1"/>
</dbReference>
<dbReference type="KEGG" id="emc:129326184"/>
<dbReference type="InterPro" id="IPR027487">
    <property type="entry name" value="Ribosomal_mL48"/>
</dbReference>
<comment type="similarity">
    <text evidence="6">Belongs to the mitochondrion-specific ribosomal protein mL48 family.</text>
</comment>
<dbReference type="GO" id="GO:1990904">
    <property type="term" value="C:ribonucleoprotein complex"/>
    <property type="evidence" value="ECO:0007669"/>
    <property type="project" value="UniProtKB-KW"/>
</dbReference>
<dbReference type="AlphaFoldDB" id="A0AA97KUE7"/>
<keyword evidence="5" id="KW-0687">Ribonucleoprotein</keyword>
<feature type="domain" description="Small ribosomal subunit protein uS10" evidence="9">
    <location>
        <begin position="96"/>
        <end position="191"/>
    </location>
</feature>
<dbReference type="SMART" id="SM01403">
    <property type="entry name" value="Ribosomal_S10"/>
    <property type="match status" value="1"/>
</dbReference>
<sequence length="216" mass="24726">MSAALSRAFLLRTEPFLKEMAAGRLISLAFETSRKNPLCSLGSPLLSCLRHYRSQPTHGIGRYQHLLLEQVTKKKRDRVQMKEIDPGTEHTYGFLNIVVTAYDMALVEHYARYIHKLCNQLSVRVEESYAMPTKTMEVMLTQEQGTRMNLDAVLTIHQRIVQISGLSATFAPVLLEVLQSHQPEGLHLLVKEHTEDDFKVRLKARPELEELLSQMK</sequence>
<evidence type="ECO:0000256" key="5">
    <source>
        <dbReference type="ARBA" id="ARBA00023274"/>
    </source>
</evidence>
<evidence type="ECO:0000256" key="6">
    <source>
        <dbReference type="ARBA" id="ARBA00061445"/>
    </source>
</evidence>
<dbReference type="Pfam" id="PF00338">
    <property type="entry name" value="Ribosomal_S10"/>
    <property type="match status" value="1"/>
</dbReference>
<dbReference type="GO" id="GO:0005761">
    <property type="term" value="C:mitochondrial ribosome"/>
    <property type="evidence" value="ECO:0007669"/>
    <property type="project" value="InterPro"/>
</dbReference>
<dbReference type="InterPro" id="IPR027486">
    <property type="entry name" value="Ribosomal_uS10_dom"/>
</dbReference>
<evidence type="ECO:0000313" key="10">
    <source>
        <dbReference type="Proteomes" id="UP001190640"/>
    </source>
</evidence>
<dbReference type="GeneID" id="129326184"/>
<keyword evidence="3 11" id="KW-0689">Ribosomal protein</keyword>
<accession>A0AA97KUE7</accession>
<evidence type="ECO:0000256" key="1">
    <source>
        <dbReference type="ARBA" id="ARBA00004173"/>
    </source>
</evidence>
<organism evidence="10 11">
    <name type="scientific">Eublepharis macularius</name>
    <name type="common">Leopard gecko</name>
    <name type="synonym">Cyrtodactylus macularius</name>
    <dbReference type="NCBI Taxonomy" id="481883"/>
    <lineage>
        <taxon>Eukaryota</taxon>
        <taxon>Metazoa</taxon>
        <taxon>Chordata</taxon>
        <taxon>Craniata</taxon>
        <taxon>Vertebrata</taxon>
        <taxon>Euteleostomi</taxon>
        <taxon>Lepidosauria</taxon>
        <taxon>Squamata</taxon>
        <taxon>Bifurcata</taxon>
        <taxon>Gekkota</taxon>
        <taxon>Eublepharidae</taxon>
        <taxon>Eublepharinae</taxon>
        <taxon>Eublepharis</taxon>
    </lineage>
</organism>
<keyword evidence="4" id="KW-0496">Mitochondrion</keyword>
<proteinExistence type="inferred from homology"/>
<dbReference type="PANTHER" id="PTHR13473">
    <property type="entry name" value="MITOCHONDRIAL RIBOSOMAL PROTEIN L48"/>
    <property type="match status" value="1"/>
</dbReference>
<dbReference type="SUPFAM" id="SSF54999">
    <property type="entry name" value="Ribosomal protein S10"/>
    <property type="match status" value="1"/>
</dbReference>
<evidence type="ECO:0000259" key="9">
    <source>
        <dbReference type="SMART" id="SM01403"/>
    </source>
</evidence>
<dbReference type="PANTHER" id="PTHR13473:SF0">
    <property type="entry name" value="LARGE RIBOSOMAL SUBUNIT PROTEIN ML48"/>
    <property type="match status" value="1"/>
</dbReference>
<dbReference type="RefSeq" id="XP_054830328.1">
    <property type="nucleotide sequence ID" value="XM_054974353.1"/>
</dbReference>
<dbReference type="Proteomes" id="UP001190640">
    <property type="component" value="Chromosome 3"/>
</dbReference>
<evidence type="ECO:0000256" key="2">
    <source>
        <dbReference type="ARBA" id="ARBA00022946"/>
    </source>
</evidence>
<dbReference type="Gene3D" id="3.30.70.600">
    <property type="entry name" value="Ribosomal protein S10 domain"/>
    <property type="match status" value="1"/>
</dbReference>
<keyword evidence="10" id="KW-1185">Reference proteome</keyword>
<dbReference type="GO" id="GO:0005743">
    <property type="term" value="C:mitochondrial inner membrane"/>
    <property type="evidence" value="ECO:0007669"/>
    <property type="project" value="UniProtKB-ARBA"/>
</dbReference>
<name>A0AA97KUE7_EUBMA</name>
<reference evidence="11" key="1">
    <citation type="submission" date="2025-08" db="UniProtKB">
        <authorList>
            <consortium name="RefSeq"/>
        </authorList>
    </citation>
    <scope>IDENTIFICATION</scope>
    <source>
        <tissue evidence="11">Blood</tissue>
    </source>
</reference>
<comment type="subcellular location">
    <subcellularLocation>
        <location evidence="1">Mitochondrion</location>
    </subcellularLocation>
</comment>
<protein>
    <recommendedName>
        <fullName evidence="7">Large ribosomal subunit protein mL48</fullName>
    </recommendedName>
    <alternativeName>
        <fullName evidence="8">39S ribosomal protein L48, mitochondrial</fullName>
    </alternativeName>
</protein>
<gene>
    <name evidence="11" type="primary">MRPL48</name>
</gene>
<evidence type="ECO:0000256" key="4">
    <source>
        <dbReference type="ARBA" id="ARBA00023128"/>
    </source>
</evidence>
<dbReference type="CTD" id="51642"/>
<evidence type="ECO:0000256" key="3">
    <source>
        <dbReference type="ARBA" id="ARBA00022980"/>
    </source>
</evidence>
<evidence type="ECO:0000256" key="7">
    <source>
        <dbReference type="ARBA" id="ARBA00071667"/>
    </source>
</evidence>
<dbReference type="InterPro" id="IPR036838">
    <property type="entry name" value="Ribosomal_uS10_dom_sf"/>
</dbReference>